<evidence type="ECO:0000313" key="11">
    <source>
        <dbReference type="Proteomes" id="UP001595907"/>
    </source>
</evidence>
<dbReference type="InterPro" id="IPR011990">
    <property type="entry name" value="TPR-like_helical_dom_sf"/>
</dbReference>
<evidence type="ECO:0000256" key="8">
    <source>
        <dbReference type="SAM" id="SignalP"/>
    </source>
</evidence>
<keyword evidence="6" id="KW-0902">Two-component regulatory system</keyword>
<dbReference type="RefSeq" id="WP_379709634.1">
    <property type="nucleotide sequence ID" value="NZ_JBHSCZ010000002.1"/>
</dbReference>
<keyword evidence="3" id="KW-0597">Phosphoprotein</keyword>
<organism evidence="10 11">
    <name type="scientific">Ferruginibacter yonginensis</name>
    <dbReference type="NCBI Taxonomy" id="1310416"/>
    <lineage>
        <taxon>Bacteria</taxon>
        <taxon>Pseudomonadati</taxon>
        <taxon>Bacteroidota</taxon>
        <taxon>Chitinophagia</taxon>
        <taxon>Chitinophagales</taxon>
        <taxon>Chitinophagaceae</taxon>
        <taxon>Ferruginibacter</taxon>
    </lineage>
</organism>
<reference evidence="11" key="1">
    <citation type="journal article" date="2019" name="Int. J. Syst. Evol. Microbiol.">
        <title>The Global Catalogue of Microorganisms (GCM) 10K type strain sequencing project: providing services to taxonomists for standard genome sequencing and annotation.</title>
        <authorList>
            <consortium name="The Broad Institute Genomics Platform"/>
            <consortium name="The Broad Institute Genome Sequencing Center for Infectious Disease"/>
            <person name="Wu L."/>
            <person name="Ma J."/>
        </authorList>
    </citation>
    <scope>NUCLEOTIDE SEQUENCE [LARGE SCALE GENOMIC DNA]</scope>
    <source>
        <strain evidence="11">CECT 8289</strain>
    </source>
</reference>
<evidence type="ECO:0000259" key="9">
    <source>
        <dbReference type="PROSITE" id="PS50109"/>
    </source>
</evidence>
<evidence type="ECO:0000256" key="7">
    <source>
        <dbReference type="SAM" id="Phobius"/>
    </source>
</evidence>
<keyword evidence="8" id="KW-0732">Signal</keyword>
<dbReference type="SUPFAM" id="SSF55874">
    <property type="entry name" value="ATPase domain of HSP90 chaperone/DNA topoisomerase II/histidine kinase"/>
    <property type="match status" value="1"/>
</dbReference>
<feature type="transmembrane region" description="Helical" evidence="7">
    <location>
        <begin position="491"/>
        <end position="509"/>
    </location>
</feature>
<keyword evidence="4" id="KW-0808">Transferase</keyword>
<keyword evidence="7" id="KW-1133">Transmembrane helix</keyword>
<evidence type="ECO:0000256" key="6">
    <source>
        <dbReference type="ARBA" id="ARBA00023012"/>
    </source>
</evidence>
<dbReference type="Pfam" id="PF00512">
    <property type="entry name" value="HisKA"/>
    <property type="match status" value="1"/>
</dbReference>
<keyword evidence="10" id="KW-0067">ATP-binding</keyword>
<keyword evidence="11" id="KW-1185">Reference proteome</keyword>
<keyword evidence="7" id="KW-0812">Transmembrane</keyword>
<accession>A0ABV8QSQ1</accession>
<dbReference type="InterPro" id="IPR036890">
    <property type="entry name" value="HATPase_C_sf"/>
</dbReference>
<dbReference type="GO" id="GO:0005524">
    <property type="term" value="F:ATP binding"/>
    <property type="evidence" value="ECO:0007669"/>
    <property type="project" value="UniProtKB-KW"/>
</dbReference>
<dbReference type="SMART" id="SM00028">
    <property type="entry name" value="TPR"/>
    <property type="match status" value="4"/>
</dbReference>
<dbReference type="Gene3D" id="3.30.565.10">
    <property type="entry name" value="Histidine kinase-like ATPase, C-terminal domain"/>
    <property type="match status" value="1"/>
</dbReference>
<feature type="signal peptide" evidence="8">
    <location>
        <begin position="1"/>
        <end position="18"/>
    </location>
</feature>
<proteinExistence type="predicted"/>
<name>A0ABV8QSQ1_9BACT</name>
<dbReference type="PROSITE" id="PS50109">
    <property type="entry name" value="HIS_KIN"/>
    <property type="match status" value="1"/>
</dbReference>
<dbReference type="InterPro" id="IPR004358">
    <property type="entry name" value="Sig_transdc_His_kin-like_C"/>
</dbReference>
<dbReference type="SMART" id="SM00388">
    <property type="entry name" value="HisKA"/>
    <property type="match status" value="1"/>
</dbReference>
<dbReference type="InterPro" id="IPR005467">
    <property type="entry name" value="His_kinase_dom"/>
</dbReference>
<dbReference type="PANTHER" id="PTHR45453">
    <property type="entry name" value="PHOSPHATE REGULON SENSOR PROTEIN PHOR"/>
    <property type="match status" value="1"/>
</dbReference>
<dbReference type="InterPro" id="IPR003661">
    <property type="entry name" value="HisK_dim/P_dom"/>
</dbReference>
<dbReference type="PRINTS" id="PR00344">
    <property type="entry name" value="BCTRLSENSOR"/>
</dbReference>
<dbReference type="InterPro" id="IPR050351">
    <property type="entry name" value="BphY/WalK/GraS-like"/>
</dbReference>
<keyword evidence="5" id="KW-0418">Kinase</keyword>
<dbReference type="PANTHER" id="PTHR45453:SF1">
    <property type="entry name" value="PHOSPHATE REGULON SENSOR PROTEIN PHOR"/>
    <property type="match status" value="1"/>
</dbReference>
<comment type="caution">
    <text evidence="10">The sequence shown here is derived from an EMBL/GenBank/DDBJ whole genome shotgun (WGS) entry which is preliminary data.</text>
</comment>
<dbReference type="InterPro" id="IPR019734">
    <property type="entry name" value="TPR_rpt"/>
</dbReference>
<keyword evidence="7" id="KW-0472">Membrane</keyword>
<evidence type="ECO:0000256" key="4">
    <source>
        <dbReference type="ARBA" id="ARBA00022679"/>
    </source>
</evidence>
<keyword evidence="10" id="KW-0547">Nucleotide-binding</keyword>
<dbReference type="EC" id="2.7.13.3" evidence="2"/>
<dbReference type="Proteomes" id="UP001595907">
    <property type="component" value="Unassembled WGS sequence"/>
</dbReference>
<dbReference type="Gene3D" id="1.25.40.10">
    <property type="entry name" value="Tetratricopeptide repeat domain"/>
    <property type="match status" value="3"/>
</dbReference>
<dbReference type="CDD" id="cd00082">
    <property type="entry name" value="HisKA"/>
    <property type="match status" value="1"/>
</dbReference>
<dbReference type="SMART" id="SM00387">
    <property type="entry name" value="HATPase_c"/>
    <property type="match status" value="1"/>
</dbReference>
<sequence>MRYHLLAFLLFYTITTSAQVVNIDSLLQVNAQYTRNDSVKVSHLVRIFRAYTRLNDFNNVERYGNEAAEVAKKLPRTYILSDVYRRLALCYQGKSKFIEALKYYDLQMEVCKQRNDVAEIAGIYLGKSALFISVGDYAKSLEANEQAINNYIKSNQLNNLSSCYMNFGIIYGNLKQTDKAVEYTKKALATFLTEENGINYGTYVAYSQLGNTYLDADASSIAVIGISQQQREQFCLENLTKALNVAIAMKDDELVANCYRDLGNAAEIFGKKSLALDNYLKSYKLSSTDNNVEDKGNILSSLGGFYASNNNIQQGIVYLLQALNIAQKNNLLILKQATLDKLHKAYEKANMFDSAYIYFQQYIAVKEQIFNAEKEKDITRRQLQIDFALKEHDYKLNQQLTDEKLKQQVLLAQQQQQALLLNKQQLLLTEKEKDVQRLTYLQEQARLENEKSLQAATIQKNSLQAKFDKEVRDKRIAEQQLQITFDSKIKWLLILLVGLALLFTAFIYYNQRKTVRLNKIINQQKASLEQLSNVKDKIFSIVSHDMRAPLSSLMSFIDILDDGNIPQEKLAVYSKELRKSLSYTSSLMNNLLNWAVSQMQGFKPVKEPVILHSLVNEIIVALQHHITQKQVVVKNEVLEQQTIYADKNMTAAILRNLISNAIKYCTKNEHITIQLTEQIDGYNIFVKDEGTGMAAAQLAAFNENNQQPAESKRGTANEKGTGLGLLLCKTFVEQMQGTISAQNNSKGMLFTIWLPKKN</sequence>
<dbReference type="EMBL" id="JBHSCZ010000002">
    <property type="protein sequence ID" value="MFC4263280.1"/>
    <property type="molecule type" value="Genomic_DNA"/>
</dbReference>
<gene>
    <name evidence="10" type="ORF">ACFOWM_10350</name>
</gene>
<dbReference type="SUPFAM" id="SSF47384">
    <property type="entry name" value="Homodimeric domain of signal transducing histidine kinase"/>
    <property type="match status" value="1"/>
</dbReference>
<evidence type="ECO:0000256" key="1">
    <source>
        <dbReference type="ARBA" id="ARBA00000085"/>
    </source>
</evidence>
<dbReference type="Pfam" id="PF02518">
    <property type="entry name" value="HATPase_c"/>
    <property type="match status" value="1"/>
</dbReference>
<dbReference type="InterPro" id="IPR036097">
    <property type="entry name" value="HisK_dim/P_sf"/>
</dbReference>
<evidence type="ECO:0000256" key="3">
    <source>
        <dbReference type="ARBA" id="ARBA00022553"/>
    </source>
</evidence>
<evidence type="ECO:0000313" key="10">
    <source>
        <dbReference type="EMBL" id="MFC4263280.1"/>
    </source>
</evidence>
<evidence type="ECO:0000256" key="2">
    <source>
        <dbReference type="ARBA" id="ARBA00012438"/>
    </source>
</evidence>
<dbReference type="Gene3D" id="1.10.287.130">
    <property type="match status" value="1"/>
</dbReference>
<feature type="chain" id="PRO_5046438366" description="histidine kinase" evidence="8">
    <location>
        <begin position="19"/>
        <end position="758"/>
    </location>
</feature>
<dbReference type="SUPFAM" id="SSF48452">
    <property type="entry name" value="TPR-like"/>
    <property type="match status" value="2"/>
</dbReference>
<comment type="catalytic activity">
    <reaction evidence="1">
        <text>ATP + protein L-histidine = ADP + protein N-phospho-L-histidine.</text>
        <dbReference type="EC" id="2.7.13.3"/>
    </reaction>
</comment>
<protein>
    <recommendedName>
        <fullName evidence="2">histidine kinase</fullName>
        <ecNumber evidence="2">2.7.13.3</ecNumber>
    </recommendedName>
</protein>
<feature type="domain" description="Histidine kinase" evidence="9">
    <location>
        <begin position="541"/>
        <end position="758"/>
    </location>
</feature>
<dbReference type="CDD" id="cd00075">
    <property type="entry name" value="HATPase"/>
    <property type="match status" value="1"/>
</dbReference>
<dbReference type="InterPro" id="IPR003594">
    <property type="entry name" value="HATPase_dom"/>
</dbReference>
<evidence type="ECO:0000256" key="5">
    <source>
        <dbReference type="ARBA" id="ARBA00022777"/>
    </source>
</evidence>